<dbReference type="Proteomes" id="UP000815677">
    <property type="component" value="Unassembled WGS sequence"/>
</dbReference>
<dbReference type="SUPFAM" id="SSF51735">
    <property type="entry name" value="NAD(P)-binding Rossmann-fold domains"/>
    <property type="match status" value="1"/>
</dbReference>
<evidence type="ECO:0000256" key="3">
    <source>
        <dbReference type="SAM" id="MobiDB-lite"/>
    </source>
</evidence>
<dbReference type="PANTHER" id="PTHR24320">
    <property type="entry name" value="RETINOL DEHYDROGENASE"/>
    <property type="match status" value="1"/>
</dbReference>
<protein>
    <recommendedName>
        <fullName evidence="6">NAD(P)-binding protein</fullName>
    </recommendedName>
</protein>
<sequence>MTNALKTLVGTGCSSGLGFEAIKQLLGKLPPLSLDIDFSTVILGVRDTAATATAFAGAEVATPVPTLLPLQLNDVSSVKKFASETLAILGEAPLDYLFLNAASGYTVDHKSKYGDWCEQYIVNAIAPHYLIHLLREKLVASKTRIVIVSSGIIRTFSDARSSVIESQLKGVPGPTFTENPYPQSKFVQLLNAHYWRRTLSPSGCVVVAVSPGLVPGTGLTRRANLVVPLDSPGARSLALGAGSLLDALVRTDFPDDPNRIFLSFEGTWDEADSGVVGKSLDREQQDKWSPSKEEIEALFK</sequence>
<accession>A0ABQ0M105</accession>
<name>A0ABQ0M105_MYCCL</name>
<gene>
    <name evidence="4" type="ORF">MCHLO_13512</name>
</gene>
<keyword evidence="2" id="KW-0560">Oxidoreductase</keyword>
<evidence type="ECO:0000256" key="1">
    <source>
        <dbReference type="ARBA" id="ARBA00006484"/>
    </source>
</evidence>
<feature type="region of interest" description="Disordered" evidence="3">
    <location>
        <begin position="275"/>
        <end position="300"/>
    </location>
</feature>
<evidence type="ECO:0000313" key="4">
    <source>
        <dbReference type="EMBL" id="GAT56922.1"/>
    </source>
</evidence>
<keyword evidence="5" id="KW-1185">Reference proteome</keyword>
<evidence type="ECO:0000256" key="2">
    <source>
        <dbReference type="ARBA" id="ARBA00023002"/>
    </source>
</evidence>
<organism evidence="4 5">
    <name type="scientific">Mycena chlorophos</name>
    <name type="common">Agaric fungus</name>
    <name type="synonym">Agaricus chlorophos</name>
    <dbReference type="NCBI Taxonomy" id="658473"/>
    <lineage>
        <taxon>Eukaryota</taxon>
        <taxon>Fungi</taxon>
        <taxon>Dikarya</taxon>
        <taxon>Basidiomycota</taxon>
        <taxon>Agaricomycotina</taxon>
        <taxon>Agaricomycetes</taxon>
        <taxon>Agaricomycetidae</taxon>
        <taxon>Agaricales</taxon>
        <taxon>Marasmiineae</taxon>
        <taxon>Mycenaceae</taxon>
        <taxon>Mycena</taxon>
    </lineage>
</organism>
<dbReference type="PANTHER" id="PTHR24320:SF148">
    <property type="entry name" value="NAD(P)-BINDING ROSSMANN-FOLD SUPERFAMILY PROTEIN"/>
    <property type="match status" value="1"/>
</dbReference>
<evidence type="ECO:0008006" key="6">
    <source>
        <dbReference type="Google" id="ProtNLM"/>
    </source>
</evidence>
<dbReference type="Gene3D" id="3.40.50.720">
    <property type="entry name" value="NAD(P)-binding Rossmann-like Domain"/>
    <property type="match status" value="1"/>
</dbReference>
<dbReference type="InterPro" id="IPR036291">
    <property type="entry name" value="NAD(P)-bd_dom_sf"/>
</dbReference>
<reference evidence="4" key="1">
    <citation type="submission" date="2014-09" db="EMBL/GenBank/DDBJ databases">
        <title>Genome sequence of the luminous mushroom Mycena chlorophos for searching fungal bioluminescence genes.</title>
        <authorList>
            <person name="Tanaka Y."/>
            <person name="Kasuga D."/>
            <person name="Oba Y."/>
            <person name="Hase S."/>
            <person name="Sato K."/>
            <person name="Oba Y."/>
            <person name="Sakakibara Y."/>
        </authorList>
    </citation>
    <scope>NUCLEOTIDE SEQUENCE</scope>
</reference>
<dbReference type="EMBL" id="DF849358">
    <property type="protein sequence ID" value="GAT56922.1"/>
    <property type="molecule type" value="Genomic_DNA"/>
</dbReference>
<comment type="similarity">
    <text evidence="1">Belongs to the short-chain dehydrogenases/reductases (SDR) family.</text>
</comment>
<proteinExistence type="inferred from homology"/>
<evidence type="ECO:0000313" key="5">
    <source>
        <dbReference type="Proteomes" id="UP000815677"/>
    </source>
</evidence>
<feature type="compositionally biased region" description="Basic and acidic residues" evidence="3">
    <location>
        <begin position="279"/>
        <end position="300"/>
    </location>
</feature>